<sequence>MSNEGERRYTVEALDPSRHDRTGFASGVDKVDNFLQKTANKLTRADNLRVYVMTDDSRTIMGFDAINSHSVDYRDLPAKFARTRPGHGLIPAAFISMIGRDVRYRGQGFGGDLLIDCLQRIARIADQIGIAVVMLDVLDCGDEARTARRKALCASYGFMPLPSNPLRMFLPVATIRAAMDGNSP</sequence>
<evidence type="ECO:0000313" key="5">
    <source>
        <dbReference type="Proteomes" id="UP001174932"/>
    </source>
</evidence>
<evidence type="ECO:0000256" key="2">
    <source>
        <dbReference type="ARBA" id="ARBA00022679"/>
    </source>
</evidence>
<dbReference type="SUPFAM" id="SSF55729">
    <property type="entry name" value="Acyl-CoA N-acyltransferases (Nat)"/>
    <property type="match status" value="1"/>
</dbReference>
<organism evidence="4 5">
    <name type="scientific">Rhizobium alvei</name>
    <dbReference type="NCBI Taxonomy" id="1132659"/>
    <lineage>
        <taxon>Bacteria</taxon>
        <taxon>Pseudomonadati</taxon>
        <taxon>Pseudomonadota</taxon>
        <taxon>Alphaproteobacteria</taxon>
        <taxon>Hyphomicrobiales</taxon>
        <taxon>Rhizobiaceae</taxon>
        <taxon>Rhizobium/Agrobacterium group</taxon>
        <taxon>Rhizobium</taxon>
    </lineage>
</organism>
<accession>A0ABT8YGL5</accession>
<evidence type="ECO:0000313" key="4">
    <source>
        <dbReference type="EMBL" id="MDO6962786.1"/>
    </source>
</evidence>
<gene>
    <name evidence="4" type="ORF">Q4481_02390</name>
</gene>
<reference evidence="4" key="1">
    <citation type="journal article" date="2015" name="Int. J. Syst. Evol. Microbiol.">
        <title>Rhizobium alvei sp. nov., isolated from a freshwater river.</title>
        <authorList>
            <person name="Sheu S.Y."/>
            <person name="Huang H.W."/>
            <person name="Young C.C."/>
            <person name="Chen W.M."/>
        </authorList>
    </citation>
    <scope>NUCLEOTIDE SEQUENCE</scope>
    <source>
        <strain evidence="4">TNR-22</strain>
    </source>
</reference>
<protein>
    <submittedName>
        <fullName evidence="4">GNAT family N-acetyltransferase</fullName>
    </submittedName>
</protein>
<evidence type="ECO:0000256" key="3">
    <source>
        <dbReference type="ARBA" id="ARBA00023315"/>
    </source>
</evidence>
<dbReference type="InterPro" id="IPR016181">
    <property type="entry name" value="Acyl_CoA_acyltransferase"/>
</dbReference>
<keyword evidence="3" id="KW-0012">Acyltransferase</keyword>
<dbReference type="PANTHER" id="PTHR36449">
    <property type="entry name" value="ACETYLTRANSFERASE-RELATED"/>
    <property type="match status" value="1"/>
</dbReference>
<comment type="caution">
    <text evidence="4">The sequence shown here is derived from an EMBL/GenBank/DDBJ whole genome shotgun (WGS) entry which is preliminary data.</text>
</comment>
<reference evidence="4" key="2">
    <citation type="submission" date="2023-07" db="EMBL/GenBank/DDBJ databases">
        <authorList>
            <person name="Shen H."/>
        </authorList>
    </citation>
    <scope>NUCLEOTIDE SEQUENCE</scope>
    <source>
        <strain evidence="4">TNR-22</strain>
    </source>
</reference>
<proteinExistence type="predicted"/>
<keyword evidence="2" id="KW-0808">Transferase</keyword>
<dbReference type="Gene3D" id="3.40.630.30">
    <property type="match status" value="1"/>
</dbReference>
<dbReference type="Proteomes" id="UP001174932">
    <property type="component" value="Unassembled WGS sequence"/>
</dbReference>
<dbReference type="EMBL" id="JAUOZU010000001">
    <property type="protein sequence ID" value="MDO6962786.1"/>
    <property type="molecule type" value="Genomic_DNA"/>
</dbReference>
<keyword evidence="1" id="KW-1277">Toxin-antitoxin system</keyword>
<keyword evidence="5" id="KW-1185">Reference proteome</keyword>
<evidence type="ECO:0000256" key="1">
    <source>
        <dbReference type="ARBA" id="ARBA00022649"/>
    </source>
</evidence>
<name>A0ABT8YGL5_9HYPH</name>
<dbReference type="PANTHER" id="PTHR36449:SF1">
    <property type="entry name" value="ACETYLTRANSFERASE"/>
    <property type="match status" value="1"/>
</dbReference>
<dbReference type="RefSeq" id="WP_304374659.1">
    <property type="nucleotide sequence ID" value="NZ_JAUOZU010000001.1"/>
</dbReference>